<protein>
    <submittedName>
        <fullName evidence="1">Uncharacterized protein</fullName>
    </submittedName>
</protein>
<accession>X1DS67</accession>
<reference evidence="1" key="1">
    <citation type="journal article" date="2014" name="Front. Microbiol.">
        <title>High frequency of phylogenetically diverse reductive dehalogenase-homologous genes in deep subseafloor sedimentary metagenomes.</title>
        <authorList>
            <person name="Kawai M."/>
            <person name="Futagami T."/>
            <person name="Toyoda A."/>
            <person name="Takaki Y."/>
            <person name="Nishi S."/>
            <person name="Hori S."/>
            <person name="Arai W."/>
            <person name="Tsubouchi T."/>
            <person name="Morono Y."/>
            <person name="Uchiyama I."/>
            <person name="Ito T."/>
            <person name="Fujiyama A."/>
            <person name="Inagaki F."/>
            <person name="Takami H."/>
        </authorList>
    </citation>
    <scope>NUCLEOTIDE SEQUENCE</scope>
    <source>
        <strain evidence="1">Expedition CK06-06</strain>
    </source>
</reference>
<name>X1DS67_9ZZZZ</name>
<sequence>QIITNLSSENLTDVQVEFFVSTIGIGATNKNCTIDINNGVSSGWVPLVSLFETGFFGPTQFNFSLSSAFDNRTDIKMRATTSSGANGGACFLDEIKITAIAGEIFTVEVDRFDSTLNNVDDEIYFRYNDSSDIAAYGHGRYEISNPLKLASVQKHENDTIMCDSRTEGTIAFNSTSKDFLGCDGSSWRILN</sequence>
<gene>
    <name evidence="1" type="ORF">S01H4_52229</name>
</gene>
<dbReference type="AlphaFoldDB" id="X1DS67"/>
<proteinExistence type="predicted"/>
<evidence type="ECO:0000313" key="1">
    <source>
        <dbReference type="EMBL" id="GAH11085.1"/>
    </source>
</evidence>
<dbReference type="EMBL" id="BART01029817">
    <property type="protein sequence ID" value="GAH11085.1"/>
    <property type="molecule type" value="Genomic_DNA"/>
</dbReference>
<comment type="caution">
    <text evidence="1">The sequence shown here is derived from an EMBL/GenBank/DDBJ whole genome shotgun (WGS) entry which is preliminary data.</text>
</comment>
<organism evidence="1">
    <name type="scientific">marine sediment metagenome</name>
    <dbReference type="NCBI Taxonomy" id="412755"/>
    <lineage>
        <taxon>unclassified sequences</taxon>
        <taxon>metagenomes</taxon>
        <taxon>ecological metagenomes</taxon>
    </lineage>
</organism>
<feature type="non-terminal residue" evidence="1">
    <location>
        <position position="1"/>
    </location>
</feature>